<dbReference type="InterPro" id="IPR016130">
    <property type="entry name" value="Tyr_Pase_AS"/>
</dbReference>
<dbReference type="InterPro" id="IPR029021">
    <property type="entry name" value="Prot-tyrosine_phosphatase-like"/>
</dbReference>
<feature type="domain" description="Fibronectin type-III" evidence="16">
    <location>
        <begin position="336"/>
        <end position="437"/>
    </location>
</feature>
<dbReference type="GO" id="GO:0005001">
    <property type="term" value="F:transmembrane receptor protein tyrosine phosphatase activity"/>
    <property type="evidence" value="ECO:0007669"/>
    <property type="project" value="UniProtKB-ARBA"/>
</dbReference>
<dbReference type="Pfam" id="PF00102">
    <property type="entry name" value="Y_phosphatase"/>
    <property type="match status" value="2"/>
</dbReference>
<evidence type="ECO:0000259" key="15">
    <source>
        <dbReference type="PROSITE" id="PS50835"/>
    </source>
</evidence>
<keyword evidence="7 12" id="KW-1133">Transmembrane helix</keyword>
<evidence type="ECO:0000259" key="14">
    <source>
        <dbReference type="PROSITE" id="PS50056"/>
    </source>
</evidence>
<reference evidence="18" key="1">
    <citation type="submission" date="2014-03" db="EMBL/GenBank/DDBJ databases">
        <authorList>
            <person name="Aksoy S."/>
            <person name="Warren W."/>
            <person name="Wilson R.K."/>
        </authorList>
    </citation>
    <scope>NUCLEOTIDE SEQUENCE [LARGE SCALE GENOMIC DNA]</scope>
    <source>
        <strain evidence="18">IAEA</strain>
    </source>
</reference>
<evidence type="ECO:0000256" key="4">
    <source>
        <dbReference type="ARBA" id="ARBA00022729"/>
    </source>
</evidence>
<dbReference type="Gene3D" id="3.90.190.10">
    <property type="entry name" value="Protein tyrosine phosphatase superfamily"/>
    <property type="match status" value="2"/>
</dbReference>
<dbReference type="PROSITE" id="PS50055">
    <property type="entry name" value="TYR_PHOSPHATASE_PTP"/>
    <property type="match status" value="2"/>
</dbReference>
<keyword evidence="3 12" id="KW-0812">Transmembrane</keyword>
<feature type="domain" description="Ig-like" evidence="15">
    <location>
        <begin position="134"/>
        <end position="232"/>
    </location>
</feature>
<dbReference type="InterPro" id="IPR003595">
    <property type="entry name" value="Tyr_Pase_cat"/>
</dbReference>
<dbReference type="InterPro" id="IPR003598">
    <property type="entry name" value="Ig_sub2"/>
</dbReference>
<dbReference type="FunFam" id="3.90.190.10:FF:000092">
    <property type="entry name" value="Tyrosine-protein phosphatase 69D"/>
    <property type="match status" value="1"/>
</dbReference>
<dbReference type="FunFam" id="2.60.40.10:FF:001818">
    <property type="entry name" value="Tyrosine-protein phosphatase 69D"/>
    <property type="match status" value="1"/>
</dbReference>
<dbReference type="EnsemblMetazoa" id="GBRI006103-RA">
    <property type="protein sequence ID" value="GBRI006103-PA"/>
    <property type="gene ID" value="GBRI006103"/>
</dbReference>
<dbReference type="SUPFAM" id="SSF49265">
    <property type="entry name" value="Fibronectin type III"/>
    <property type="match status" value="2"/>
</dbReference>
<feature type="transmembrane region" description="Helical" evidence="12">
    <location>
        <begin position="12"/>
        <end position="31"/>
    </location>
</feature>
<dbReference type="GO" id="GO:0048666">
    <property type="term" value="P:neuron development"/>
    <property type="evidence" value="ECO:0007669"/>
    <property type="project" value="UniProtKB-ARBA"/>
</dbReference>
<dbReference type="CDD" id="cd00047">
    <property type="entry name" value="PTPc"/>
    <property type="match status" value="2"/>
</dbReference>
<dbReference type="SUPFAM" id="SSF48726">
    <property type="entry name" value="Immunoglobulin"/>
    <property type="match status" value="2"/>
</dbReference>
<evidence type="ECO:0000256" key="11">
    <source>
        <dbReference type="ARBA" id="ARBA00051722"/>
    </source>
</evidence>
<dbReference type="SMART" id="SM00409">
    <property type="entry name" value="IG"/>
    <property type="match status" value="2"/>
</dbReference>
<feature type="domain" description="Tyrosine-protein phosphatase" evidence="13">
    <location>
        <begin position="1200"/>
        <end position="1449"/>
    </location>
</feature>
<evidence type="ECO:0000256" key="9">
    <source>
        <dbReference type="ARBA" id="ARBA00023157"/>
    </source>
</evidence>
<dbReference type="SUPFAM" id="SSF52799">
    <property type="entry name" value="(Phosphotyrosine protein) phosphatases II"/>
    <property type="match status" value="2"/>
</dbReference>
<feature type="domain" description="Ig-like" evidence="15">
    <location>
        <begin position="28"/>
        <end position="133"/>
    </location>
</feature>
<evidence type="ECO:0000256" key="1">
    <source>
        <dbReference type="ARBA" id="ARBA00004167"/>
    </source>
</evidence>
<evidence type="ECO:0000256" key="2">
    <source>
        <dbReference type="ARBA" id="ARBA00013064"/>
    </source>
</evidence>
<dbReference type="PROSITE" id="PS50853">
    <property type="entry name" value="FN3"/>
    <property type="match status" value="3"/>
</dbReference>
<dbReference type="PRINTS" id="PR00700">
    <property type="entry name" value="PRTYPHPHTASE"/>
</dbReference>
<evidence type="ECO:0000256" key="6">
    <source>
        <dbReference type="ARBA" id="ARBA00022912"/>
    </source>
</evidence>
<feature type="domain" description="Tyrosine specific protein phosphatases" evidence="14">
    <location>
        <begin position="1375"/>
        <end position="1454"/>
    </location>
</feature>
<name>A0A1A9W4L0_9MUSC</name>
<evidence type="ECO:0000256" key="12">
    <source>
        <dbReference type="SAM" id="Phobius"/>
    </source>
</evidence>
<dbReference type="PROSITE" id="PS50835">
    <property type="entry name" value="IG_LIKE"/>
    <property type="match status" value="2"/>
</dbReference>
<accession>A0A1A9W4L0</accession>
<dbReference type="SUPFAM" id="SSF53448">
    <property type="entry name" value="Nucleotide-diphospho-sugar transferases"/>
    <property type="match status" value="1"/>
</dbReference>
<dbReference type="CDD" id="cd00063">
    <property type="entry name" value="FN3"/>
    <property type="match status" value="3"/>
</dbReference>
<keyword evidence="18" id="KW-1185">Reference proteome</keyword>
<organism evidence="17 18">
    <name type="scientific">Glossina brevipalpis</name>
    <dbReference type="NCBI Taxonomy" id="37001"/>
    <lineage>
        <taxon>Eukaryota</taxon>
        <taxon>Metazoa</taxon>
        <taxon>Ecdysozoa</taxon>
        <taxon>Arthropoda</taxon>
        <taxon>Hexapoda</taxon>
        <taxon>Insecta</taxon>
        <taxon>Pterygota</taxon>
        <taxon>Neoptera</taxon>
        <taxon>Endopterygota</taxon>
        <taxon>Diptera</taxon>
        <taxon>Brachycera</taxon>
        <taxon>Muscomorpha</taxon>
        <taxon>Hippoboscoidea</taxon>
        <taxon>Glossinidae</taxon>
        <taxon>Glossina</taxon>
    </lineage>
</organism>
<dbReference type="InterPro" id="IPR013783">
    <property type="entry name" value="Ig-like_fold"/>
</dbReference>
<protein>
    <recommendedName>
        <fullName evidence="2">protein-tyrosine-phosphatase</fullName>
        <ecNumber evidence="2">3.1.3.48</ecNumber>
    </recommendedName>
</protein>
<keyword evidence="6" id="KW-0904">Protein phosphatase</keyword>
<dbReference type="InterPro" id="IPR050348">
    <property type="entry name" value="Protein-Tyr_Phosphatase"/>
</dbReference>
<evidence type="ECO:0000259" key="16">
    <source>
        <dbReference type="PROSITE" id="PS50853"/>
    </source>
</evidence>
<evidence type="ECO:0000256" key="8">
    <source>
        <dbReference type="ARBA" id="ARBA00023136"/>
    </source>
</evidence>
<dbReference type="PROSITE" id="PS00383">
    <property type="entry name" value="TYR_PHOSPHATASE_1"/>
    <property type="match status" value="2"/>
</dbReference>
<dbReference type="InterPro" id="IPR003599">
    <property type="entry name" value="Ig_sub"/>
</dbReference>
<evidence type="ECO:0000256" key="5">
    <source>
        <dbReference type="ARBA" id="ARBA00022801"/>
    </source>
</evidence>
<dbReference type="STRING" id="37001.A0A1A9W4L0"/>
<reference evidence="17" key="2">
    <citation type="submission" date="2020-05" db="UniProtKB">
        <authorList>
            <consortium name="EnsemblMetazoa"/>
        </authorList>
    </citation>
    <scope>IDENTIFICATION</scope>
    <source>
        <strain evidence="17">IAEA</strain>
    </source>
</reference>
<dbReference type="InterPro" id="IPR007110">
    <property type="entry name" value="Ig-like_dom"/>
</dbReference>
<feature type="domain" description="Tyrosine-protein phosphatase" evidence="13">
    <location>
        <begin position="904"/>
        <end position="1167"/>
    </location>
</feature>
<dbReference type="InterPro" id="IPR003329">
    <property type="entry name" value="Cytidylyl_trans"/>
</dbReference>
<dbReference type="EC" id="3.1.3.48" evidence="2"/>
<dbReference type="InterPro" id="IPR003961">
    <property type="entry name" value="FN3_dom"/>
</dbReference>
<dbReference type="CDD" id="cd00096">
    <property type="entry name" value="Ig"/>
    <property type="match status" value="1"/>
</dbReference>
<feature type="domain" description="Fibronectin type-III" evidence="16">
    <location>
        <begin position="238"/>
        <end position="334"/>
    </location>
</feature>
<keyword evidence="10" id="KW-0393">Immunoglobulin domain</keyword>
<evidence type="ECO:0000256" key="7">
    <source>
        <dbReference type="ARBA" id="ARBA00022989"/>
    </source>
</evidence>
<comment type="catalytic activity">
    <reaction evidence="11">
        <text>O-phospho-L-tyrosyl-[protein] + H2O = L-tyrosyl-[protein] + phosphate</text>
        <dbReference type="Rhea" id="RHEA:10684"/>
        <dbReference type="Rhea" id="RHEA-COMP:10136"/>
        <dbReference type="Rhea" id="RHEA-COMP:20101"/>
        <dbReference type="ChEBI" id="CHEBI:15377"/>
        <dbReference type="ChEBI" id="CHEBI:43474"/>
        <dbReference type="ChEBI" id="CHEBI:46858"/>
        <dbReference type="ChEBI" id="CHEBI:61978"/>
        <dbReference type="EC" id="3.1.3.48"/>
    </reaction>
</comment>
<keyword evidence="9" id="KW-1015">Disulfide bond</keyword>
<dbReference type="PANTHER" id="PTHR19134">
    <property type="entry name" value="RECEPTOR-TYPE TYROSINE-PROTEIN PHOSPHATASE"/>
    <property type="match status" value="1"/>
</dbReference>
<evidence type="ECO:0000313" key="17">
    <source>
        <dbReference type="EnsemblMetazoa" id="GBRI006103-PA"/>
    </source>
</evidence>
<comment type="subcellular location">
    <subcellularLocation>
        <location evidence="1">Membrane</location>
        <topology evidence="1">Single-pass membrane protein</topology>
    </subcellularLocation>
</comment>
<dbReference type="GO" id="GO:0016020">
    <property type="term" value="C:membrane"/>
    <property type="evidence" value="ECO:0007669"/>
    <property type="project" value="UniProtKB-SubCell"/>
</dbReference>
<evidence type="ECO:0000256" key="10">
    <source>
        <dbReference type="ARBA" id="ARBA00023319"/>
    </source>
</evidence>
<dbReference type="InterPro" id="IPR000387">
    <property type="entry name" value="Tyr_Pase_dom"/>
</dbReference>
<dbReference type="InterPro" id="IPR036116">
    <property type="entry name" value="FN3_sf"/>
</dbReference>
<dbReference type="GO" id="GO:0009653">
    <property type="term" value="P:anatomical structure morphogenesis"/>
    <property type="evidence" value="ECO:0007669"/>
    <property type="project" value="UniProtKB-ARBA"/>
</dbReference>
<dbReference type="FunFam" id="3.90.190.10:FF:000096">
    <property type="entry name" value="Tyrosine-protein phosphatase 69D"/>
    <property type="match status" value="1"/>
</dbReference>
<dbReference type="SMART" id="SM00194">
    <property type="entry name" value="PTPc"/>
    <property type="match status" value="2"/>
</dbReference>
<dbReference type="Gene3D" id="2.60.40.10">
    <property type="entry name" value="Immunoglobulins"/>
    <property type="match status" value="5"/>
</dbReference>
<dbReference type="VEuPathDB" id="VectorBase:GBRI006103"/>
<evidence type="ECO:0000313" key="18">
    <source>
        <dbReference type="Proteomes" id="UP000091820"/>
    </source>
</evidence>
<dbReference type="CDD" id="cd02513">
    <property type="entry name" value="CMP-NeuAc_Synthase"/>
    <property type="match status" value="1"/>
</dbReference>
<evidence type="ECO:0000256" key="3">
    <source>
        <dbReference type="ARBA" id="ARBA00022692"/>
    </source>
</evidence>
<dbReference type="PROSITE" id="PS50056">
    <property type="entry name" value="TYR_PHOSPHATASE_2"/>
    <property type="match status" value="2"/>
</dbReference>
<dbReference type="InterPro" id="IPR013151">
    <property type="entry name" value="Immunoglobulin_dom"/>
</dbReference>
<feature type="domain" description="Tyrosine specific protein phosphatases" evidence="14">
    <location>
        <begin position="1087"/>
        <end position="1158"/>
    </location>
</feature>
<dbReference type="Pfam" id="PF02348">
    <property type="entry name" value="CTP_transf_3"/>
    <property type="match status" value="1"/>
</dbReference>
<dbReference type="PROSITE" id="PS51257">
    <property type="entry name" value="PROKAR_LIPOPROTEIN"/>
    <property type="match status" value="1"/>
</dbReference>
<dbReference type="SMART" id="SM00404">
    <property type="entry name" value="PTPc_motif"/>
    <property type="match status" value="2"/>
</dbReference>
<dbReference type="SMART" id="SM00060">
    <property type="entry name" value="FN3"/>
    <property type="match status" value="3"/>
</dbReference>
<feature type="transmembrane region" description="Helical" evidence="12">
    <location>
        <begin position="812"/>
        <end position="835"/>
    </location>
</feature>
<dbReference type="InterPro" id="IPR029044">
    <property type="entry name" value="Nucleotide-diphossugar_trans"/>
</dbReference>
<evidence type="ECO:0000259" key="13">
    <source>
        <dbReference type="PROSITE" id="PS50055"/>
    </source>
</evidence>
<keyword evidence="4" id="KW-0732">Signal</keyword>
<dbReference type="InterPro" id="IPR036179">
    <property type="entry name" value="Ig-like_dom_sf"/>
</dbReference>
<dbReference type="Pfam" id="PF00047">
    <property type="entry name" value="ig"/>
    <property type="match status" value="1"/>
</dbReference>
<dbReference type="Pfam" id="PF00041">
    <property type="entry name" value="fn3"/>
    <property type="match status" value="2"/>
</dbReference>
<dbReference type="InterPro" id="IPR000242">
    <property type="entry name" value="PTP_cat"/>
</dbReference>
<dbReference type="SMART" id="SM00408">
    <property type="entry name" value="IGc2"/>
    <property type="match status" value="2"/>
</dbReference>
<dbReference type="Proteomes" id="UP000091820">
    <property type="component" value="Unassembled WGS sequence"/>
</dbReference>
<keyword evidence="8 12" id="KW-0472">Membrane</keyword>
<keyword evidence="5" id="KW-0378">Hydrolase</keyword>
<feature type="domain" description="Fibronectin type-III" evidence="16">
    <location>
        <begin position="441"/>
        <end position="553"/>
    </location>
</feature>
<dbReference type="PANTHER" id="PTHR19134:SF495">
    <property type="entry name" value="TYROSINE-PROTEIN PHOSPHATASE 69D"/>
    <property type="match status" value="1"/>
</dbReference>
<dbReference type="Gene3D" id="3.90.550.10">
    <property type="entry name" value="Spore Coat Polysaccharide Biosynthesis Protein SpsA, Chain A"/>
    <property type="match status" value="1"/>
</dbReference>
<sequence length="1687" mass="192529">MSHKENCWSQRFVPSTLLKMIIFYILIIAIGCSSGKTQGLSGVEIGNNITIKCFSNDKNVTWKFKDKKLEIDGKRYFAEISKLENNTNEIFENHEYEISLFILNVQVEDEGMYTCESPDNAVHQKMFVQPIVTPEISDGNGPRVKQKIGNAVTLYCVVHVYPQNETLHQQLKWLKDENSFSFLDQSSSLKKINATHVNHTLELTEVYKKENGSYACVVFEADGNEVARKNIALLVMDVPQVRIDYVKAVGESKIYLNWTVNDGNDPIQKYFIQYTQEGNPTFTYYKDVIGGGNMSYILENFLPNTSYILRITAKNSIGDGLTYQHTGMVTTLEKDPIFIPKVKTTGSTASTITIGWDPPSPDLLPFVQYYELVVSEAGEVSRIVEETVYQQNSRNLPYMFDNLKTATEYEFKVRACSDLTKTCGTWSDTVNGTTMDGIASKPTDLQVACIHHNISKINTVDIMWKSPKIPNGKVVSYLIHLEGRAYYRLSGQMQNETWGPKIRRVDEPHYRTTYDGVNSNTNYTIAVSAITRHRKTGESAIGKCTMPVSVPDAITRVMWTKVRTNDDKCVFKLFIPRVSERNGPICCYRIYLVRMRSHNTDLPSPEKLNISTYNEVHAPNNSIGGAYLAEMFSGNSFKSEIFLGDGKRFFENDGYSTDVVDITCRNCLKGEPFLKRGLNVSPLKDISEIFTQIEHSHLEQLNKAGNLTEAASKILNSKRRRKRKSQLIFGDNGVELTELGPESKSIGVSRMSDEIYDGEIDMNSNYTGFLEVIVRNNSSVLRAYSDYFEIITPGSTVEQYNGNTDISIMLNIVIQILAILIGIVLVVLIVLCFLYHSNSKNSGSGEEVITLRDSLSRVLFGGRSSNHRHFIGSANGKITDVGPIQKSDLYMAYKNRHKDTDYGFLREYEMLPNRFSDRTTKNSDLKENAPKNRYPDIKAYDQTRVKLSQINGIQGSDYINANFVIGYKERKKFICAQGPMESTVNDFWRMIWEQHLEIIVMLTNLEEYNKTKCAKYWPEKILDLKQYGDIAVKFISEKKHGDYLIRTLDIYKRSPLNDDEEESRQITQYHYLVWKDFMAPEHPHGLVKFIRHINAVYSVQRGPILVHCSAGVGRTGTLVALDSLLQQLEEEEQVSIFNTVCDLRHQRNFLVQSLKQYIFLYRALLDTAHLGNTELSVVGLSITVENLKSKPEDGKEKCKLEIEFEKLQMMSDETNKSCSVGASEQNAAKNRSELVIPYDRNRVILSPLPHKDNSTYINASFIEGYDNSESYIITQDPIENTIEDFWRMVSEQSITTIIMLSEIGDGPRKCPRYWADDEIQFDHILVKYMQSESCPYYTRREFDVTNCKINDTIKVTQFQYNGWPTVEGEVPEVCRGIIELVDQALSHHSKDKSVGCKSPLTVHCSLGTDRSSIFVAMCILVQQLRTEKSVDICSTARKIRSQRSRLIDTYAHCLSIINLQTLRNIVHMNGQLNETHAIILARGGSKGIKYKNLFELNGVSLLAQTIKTIQATELFENIWVSTDDDRIEQEALKYGALVYRRSHEHAQDNSSSLNAIKEFLNVHSYIGRFALFQCTSVFLKVHYIREAVDKFKQSPCVFAVTSSYKLRWERTAEKKLKALNFDVNKRPRRQDWNGELIETGMFYFSSKSLIQQNHFQNERCEVVNISSEDALEIDTFNDIKLAKCLLQ</sequence>
<dbReference type="FunFam" id="2.60.40.10:FF:002129">
    <property type="entry name" value="Tyrosine-protein phosphatase 69D"/>
    <property type="match status" value="1"/>
</dbReference>
<proteinExistence type="predicted"/>